<gene>
    <name evidence="1" type="ORF">PATL70BA_1668</name>
</gene>
<keyword evidence="2" id="KW-1185">Reference proteome</keyword>
<dbReference type="EMBL" id="LR130778">
    <property type="protein sequence ID" value="VDN47555.1"/>
    <property type="molecule type" value="Genomic_DNA"/>
</dbReference>
<dbReference type="AlphaFoldDB" id="A0A3P7NX49"/>
<dbReference type="KEGG" id="cbar:PATL70BA_1668"/>
<reference evidence="1 2" key="1">
    <citation type="submission" date="2018-09" db="EMBL/GenBank/DDBJ databases">
        <authorList>
            <person name="Postec A."/>
        </authorList>
    </citation>
    <scope>NUCLEOTIDE SEQUENCE [LARGE SCALE GENOMIC DNA]</scope>
    <source>
        <strain evidence="1">70B-A</strain>
    </source>
</reference>
<dbReference type="Proteomes" id="UP000279029">
    <property type="component" value="Chromosome"/>
</dbReference>
<protein>
    <submittedName>
        <fullName evidence="1">Uncharacterized protein</fullName>
    </submittedName>
</protein>
<sequence>MNHQTVAGIGLVDDMYYFTKKLRGII</sequence>
<proteinExistence type="predicted"/>
<evidence type="ECO:0000313" key="1">
    <source>
        <dbReference type="EMBL" id="VDN47555.1"/>
    </source>
</evidence>
<evidence type="ECO:0000313" key="2">
    <source>
        <dbReference type="Proteomes" id="UP000279029"/>
    </source>
</evidence>
<organism evidence="1 2">
    <name type="scientific">Petrocella atlantisensis</name>
    <dbReference type="NCBI Taxonomy" id="2173034"/>
    <lineage>
        <taxon>Bacteria</taxon>
        <taxon>Bacillati</taxon>
        <taxon>Bacillota</taxon>
        <taxon>Clostridia</taxon>
        <taxon>Lachnospirales</taxon>
        <taxon>Vallitaleaceae</taxon>
        <taxon>Petrocella</taxon>
    </lineage>
</organism>
<accession>A0A3P7NX49</accession>
<name>A0A3P7NX49_9FIRM</name>